<keyword evidence="6" id="KW-0325">Glycoprotein</keyword>
<dbReference type="Proteomes" id="UP001153636">
    <property type="component" value="Chromosome 3"/>
</dbReference>
<sequence>MIVLMYLYFFIILLTSSFSAATNNKVNEINANCEDGPLDIKIMKQLDIRIGGKKWDHNLNELIQSNIREAITSNPKNTPNILEPTPEIDVRNGTPEEPNVVIDWTSETDSKRIINQLDSITSKLQNVQNVCQKSECGSAGSVENLNVYNSDICNREVGISKPQFCEVLEENTGVKKNLAKNCREVQERGHNKSGIYEIQPKSSVKPIFVLCDMVTKGGGWTVIQKRFDGSEDFFREWRDYKFGFGNLHREFWIGLENIYQLTGFQVSELLVEITDRDKIKAYANYNRFGIGPETDGYPLNILAGFSGDAGDSLTPHLSSKFSTKDIDQDKHAVHCAQVYLGGWWYAGCHVSNLNGKFINMALPEAYKFKGLHWLGFRGHEYCHAGSRMLVRPVQS</sequence>
<dbReference type="PROSITE" id="PS00514">
    <property type="entry name" value="FIBRINOGEN_C_1"/>
    <property type="match status" value="1"/>
</dbReference>
<dbReference type="InterPro" id="IPR036056">
    <property type="entry name" value="Fibrinogen-like_C"/>
</dbReference>
<dbReference type="Pfam" id="PF00147">
    <property type="entry name" value="Fibrinogen_C"/>
    <property type="match status" value="1"/>
</dbReference>
<evidence type="ECO:0000256" key="7">
    <source>
        <dbReference type="ARBA" id="ARBA00053344"/>
    </source>
</evidence>
<dbReference type="EMBL" id="OV651815">
    <property type="protein sequence ID" value="CAH1108634.1"/>
    <property type="molecule type" value="Genomic_DNA"/>
</dbReference>
<dbReference type="OrthoDB" id="6350391at2759"/>
<dbReference type="InterPro" id="IPR002181">
    <property type="entry name" value="Fibrinogen_a/b/g_C_dom"/>
</dbReference>
<dbReference type="Gene3D" id="3.90.215.10">
    <property type="entry name" value="Gamma Fibrinogen, chain A, domain 1"/>
    <property type="match status" value="1"/>
</dbReference>
<evidence type="ECO:0000256" key="9">
    <source>
        <dbReference type="SAM" id="SignalP"/>
    </source>
</evidence>
<keyword evidence="5" id="KW-1015">Disulfide bond</keyword>
<comment type="subcellular location">
    <subcellularLocation>
        <location evidence="1">Secreted</location>
    </subcellularLocation>
</comment>
<keyword evidence="4" id="KW-0175">Coiled coil</keyword>
<dbReference type="AlphaFoldDB" id="A0A9P0GAR7"/>
<organism evidence="11 12">
    <name type="scientific">Psylliodes chrysocephalus</name>
    <dbReference type="NCBI Taxonomy" id="3402493"/>
    <lineage>
        <taxon>Eukaryota</taxon>
        <taxon>Metazoa</taxon>
        <taxon>Ecdysozoa</taxon>
        <taxon>Arthropoda</taxon>
        <taxon>Hexapoda</taxon>
        <taxon>Insecta</taxon>
        <taxon>Pterygota</taxon>
        <taxon>Neoptera</taxon>
        <taxon>Endopterygota</taxon>
        <taxon>Coleoptera</taxon>
        <taxon>Polyphaga</taxon>
        <taxon>Cucujiformia</taxon>
        <taxon>Chrysomeloidea</taxon>
        <taxon>Chrysomelidae</taxon>
        <taxon>Galerucinae</taxon>
        <taxon>Alticini</taxon>
        <taxon>Psylliodes</taxon>
    </lineage>
</organism>
<proteinExistence type="predicted"/>
<dbReference type="PANTHER" id="PTHR47221">
    <property type="entry name" value="FIBRINOGEN ALPHA CHAIN"/>
    <property type="match status" value="1"/>
</dbReference>
<name>A0A9P0GAR7_9CUCU</name>
<dbReference type="CDD" id="cd00087">
    <property type="entry name" value="FReD"/>
    <property type="match status" value="1"/>
</dbReference>
<feature type="signal peptide" evidence="9">
    <location>
        <begin position="1"/>
        <end position="21"/>
    </location>
</feature>
<keyword evidence="3 9" id="KW-0732">Signal</keyword>
<evidence type="ECO:0000256" key="4">
    <source>
        <dbReference type="ARBA" id="ARBA00023054"/>
    </source>
</evidence>
<evidence type="ECO:0000256" key="1">
    <source>
        <dbReference type="ARBA" id="ARBA00004613"/>
    </source>
</evidence>
<dbReference type="InterPro" id="IPR020837">
    <property type="entry name" value="Fibrinogen_CS"/>
</dbReference>
<keyword evidence="12" id="KW-1185">Reference proteome</keyword>
<gene>
    <name evidence="11" type="ORF">PSYICH_LOCUS8608</name>
</gene>
<feature type="chain" id="PRO_5040505071" description="Fibrinogen C-terminal domain-containing protein" evidence="9">
    <location>
        <begin position="22"/>
        <end position="395"/>
    </location>
</feature>
<evidence type="ECO:0000259" key="10">
    <source>
        <dbReference type="PROSITE" id="PS51406"/>
    </source>
</evidence>
<dbReference type="SUPFAM" id="SSF56496">
    <property type="entry name" value="Fibrinogen C-terminal domain-like"/>
    <property type="match status" value="1"/>
</dbReference>
<dbReference type="FunFam" id="3.90.215.10:FF:000001">
    <property type="entry name" value="Tenascin isoform 1"/>
    <property type="match status" value="1"/>
</dbReference>
<feature type="domain" description="Fibrinogen C-terminal" evidence="10">
    <location>
        <begin position="173"/>
        <end position="394"/>
    </location>
</feature>
<evidence type="ECO:0000313" key="11">
    <source>
        <dbReference type="EMBL" id="CAH1108634.1"/>
    </source>
</evidence>
<evidence type="ECO:0000256" key="2">
    <source>
        <dbReference type="ARBA" id="ARBA00022525"/>
    </source>
</evidence>
<comment type="function">
    <text evidence="7">Lectin involved in innate immunity. Agglutinates all types of human erythrocytes, Gram-positive and Gram-negative bacteria. Has a stronger agglutinating activity towards Gram-negative bacteria than towards Gram-positive bacteria. Specifically recognizes acetyl group-containing substances on agglutinated cells. The hemagglutinating activity was inhibited by EDTA, acetyl group-containing mono- and disaccharides, N-acetyl derivatives of amino acids, other acetyl group-containing substances, propionamide and benzamide. Enhances the antimicrobial activity of big defensin against Gram-positive bacteria but not against Gram-negative bacteria.</text>
</comment>
<protein>
    <recommendedName>
        <fullName evidence="10">Fibrinogen C-terminal domain-containing protein</fullName>
    </recommendedName>
</protein>
<dbReference type="PROSITE" id="PS51406">
    <property type="entry name" value="FIBRINOGEN_C_2"/>
    <property type="match status" value="1"/>
</dbReference>
<evidence type="ECO:0000256" key="6">
    <source>
        <dbReference type="ARBA" id="ARBA00023180"/>
    </source>
</evidence>
<dbReference type="GO" id="GO:0030246">
    <property type="term" value="F:carbohydrate binding"/>
    <property type="evidence" value="ECO:0007669"/>
    <property type="project" value="UniProtKB-ARBA"/>
</dbReference>
<feature type="region of interest" description="Disordered" evidence="8">
    <location>
        <begin position="74"/>
        <end position="97"/>
    </location>
</feature>
<dbReference type="GO" id="GO:0005576">
    <property type="term" value="C:extracellular region"/>
    <property type="evidence" value="ECO:0007669"/>
    <property type="project" value="UniProtKB-SubCell"/>
</dbReference>
<dbReference type="SMART" id="SM00186">
    <property type="entry name" value="FBG"/>
    <property type="match status" value="1"/>
</dbReference>
<dbReference type="NCBIfam" id="NF040941">
    <property type="entry name" value="GGGWT_bact"/>
    <property type="match status" value="1"/>
</dbReference>
<evidence type="ECO:0000256" key="3">
    <source>
        <dbReference type="ARBA" id="ARBA00022729"/>
    </source>
</evidence>
<keyword evidence="2" id="KW-0964">Secreted</keyword>
<evidence type="ECO:0000256" key="5">
    <source>
        <dbReference type="ARBA" id="ARBA00023157"/>
    </source>
</evidence>
<reference evidence="11" key="1">
    <citation type="submission" date="2022-01" db="EMBL/GenBank/DDBJ databases">
        <authorList>
            <person name="King R."/>
        </authorList>
    </citation>
    <scope>NUCLEOTIDE SEQUENCE</scope>
</reference>
<dbReference type="InterPro" id="IPR037579">
    <property type="entry name" value="FIB_ANG-like"/>
</dbReference>
<accession>A0A9P0GAR7</accession>
<evidence type="ECO:0000256" key="8">
    <source>
        <dbReference type="SAM" id="MobiDB-lite"/>
    </source>
</evidence>
<dbReference type="InterPro" id="IPR014716">
    <property type="entry name" value="Fibrinogen_a/b/g_C_1"/>
</dbReference>
<evidence type="ECO:0000313" key="12">
    <source>
        <dbReference type="Proteomes" id="UP001153636"/>
    </source>
</evidence>
<dbReference type="PANTHER" id="PTHR47221:SF6">
    <property type="entry name" value="FIBRINOGEN ALPHA CHAIN"/>
    <property type="match status" value="1"/>
</dbReference>